<dbReference type="STRING" id="1122133.SAMN02745157_2310"/>
<dbReference type="SUPFAM" id="SSF143744">
    <property type="entry name" value="GlcG-like"/>
    <property type="match status" value="1"/>
</dbReference>
<dbReference type="PANTHER" id="PTHR28255:SF1">
    <property type="entry name" value="UPF0303 PROTEIN YBR137W"/>
    <property type="match status" value="1"/>
</dbReference>
<dbReference type="Proteomes" id="UP000184485">
    <property type="component" value="Unassembled WGS sequence"/>
</dbReference>
<proteinExistence type="predicted"/>
<organism evidence="1 2">
    <name type="scientific">Kaistia soli DSM 19436</name>
    <dbReference type="NCBI Taxonomy" id="1122133"/>
    <lineage>
        <taxon>Bacteria</taxon>
        <taxon>Pseudomonadati</taxon>
        <taxon>Pseudomonadota</taxon>
        <taxon>Alphaproteobacteria</taxon>
        <taxon>Hyphomicrobiales</taxon>
        <taxon>Kaistiaceae</taxon>
        <taxon>Kaistia</taxon>
    </lineage>
</organism>
<dbReference type="RefSeq" id="WP_073053020.1">
    <property type="nucleotide sequence ID" value="NZ_FQUP01000002.1"/>
</dbReference>
<name>A0A1M5CDB8_9HYPH</name>
<dbReference type="NCBIfam" id="NF002696">
    <property type="entry name" value="PRK02487.1-5"/>
    <property type="match status" value="1"/>
</dbReference>
<dbReference type="Pfam" id="PF03928">
    <property type="entry name" value="HbpS-like"/>
    <property type="match status" value="1"/>
</dbReference>
<dbReference type="InterPro" id="IPR010371">
    <property type="entry name" value="YBR137W-like"/>
</dbReference>
<dbReference type="OrthoDB" id="9815315at2"/>
<keyword evidence="2" id="KW-1185">Reference proteome</keyword>
<sequence>MTDDATLLDDLLEQEKRLVFDRFDNDTAILLGTRILERARAGKQAVVVDISRGDQRLFYAALAGTSPDNEFWVAGKIAVVKRFGHSSFYVGQKARIRGVDFATASLVDREQFRAHGGCFPIIVANVGMVGTATVSGLPQAEDHALVVAVIEDVLAEIGSGEARTEVWTA</sequence>
<dbReference type="AlphaFoldDB" id="A0A1M5CDB8"/>
<gene>
    <name evidence="1" type="ORF">SAMN02745157_2310</name>
</gene>
<dbReference type="InterPro" id="IPR038084">
    <property type="entry name" value="PduO/GlcC-like_sf"/>
</dbReference>
<accession>A0A1M5CDB8</accession>
<dbReference type="PIRSF" id="PIRSF008757">
    <property type="entry name" value="UCP008757"/>
    <property type="match status" value="1"/>
</dbReference>
<protein>
    <submittedName>
        <fullName evidence="1">Uncharacterized protein, UPF0303 family</fullName>
    </submittedName>
</protein>
<dbReference type="PANTHER" id="PTHR28255">
    <property type="match status" value="1"/>
</dbReference>
<dbReference type="InterPro" id="IPR005624">
    <property type="entry name" value="PduO/GlcC-like"/>
</dbReference>
<evidence type="ECO:0000313" key="1">
    <source>
        <dbReference type="EMBL" id="SHF52715.1"/>
    </source>
</evidence>
<dbReference type="EMBL" id="FQUP01000002">
    <property type="protein sequence ID" value="SHF52715.1"/>
    <property type="molecule type" value="Genomic_DNA"/>
</dbReference>
<dbReference type="Gene3D" id="3.30.450.150">
    <property type="entry name" value="Haem-degrading domain"/>
    <property type="match status" value="1"/>
</dbReference>
<evidence type="ECO:0000313" key="2">
    <source>
        <dbReference type="Proteomes" id="UP000184485"/>
    </source>
</evidence>
<reference evidence="1 2" key="1">
    <citation type="submission" date="2016-11" db="EMBL/GenBank/DDBJ databases">
        <authorList>
            <person name="Jaros S."/>
            <person name="Januszkiewicz K."/>
            <person name="Wedrychowicz H."/>
        </authorList>
    </citation>
    <scope>NUCLEOTIDE SEQUENCE [LARGE SCALE GENOMIC DNA]</scope>
    <source>
        <strain evidence="1 2">DSM 19436</strain>
    </source>
</reference>